<dbReference type="Proteomes" id="UP000460298">
    <property type="component" value="Unassembled WGS sequence"/>
</dbReference>
<dbReference type="SUPFAM" id="SSF57863">
    <property type="entry name" value="ArfGap/RecO-like zinc finger"/>
    <property type="match status" value="1"/>
</dbReference>
<protein>
    <submittedName>
        <fullName evidence="1">DNA repair protein RecO</fullName>
    </submittedName>
</protein>
<dbReference type="InterPro" id="IPR037278">
    <property type="entry name" value="ARFGAP/RecO"/>
</dbReference>
<name>A0A833M132_9LEPT</name>
<sequence length="246" mass="27071">MSLKKGRAIVLKKTRSGEKDLIAHLLLENGEKRMLRLHGILASKNRSPLIAEPGALIEVDYYESQKEELSLREGVVITRHDALKSDYRNQDLLSKILTLGSLAGSGAPDPAAFLLLRSALEFAETSIAGAELDTHRAEAFLMFLCVRALDLMGLMGDTAHCAQCERPLQGRALFGEGAFFICENCNSLADTAGFQCSLEVANMQARRYRDIRSHVEGLDAPVFQQLKSGLQRALRFSVPQPPEVFG</sequence>
<dbReference type="PANTHER" id="PTHR33991">
    <property type="entry name" value="DNA REPAIR PROTEIN RECO"/>
    <property type="match status" value="1"/>
</dbReference>
<dbReference type="Gene3D" id="1.20.1440.120">
    <property type="entry name" value="Recombination protein O, C-terminal domain"/>
    <property type="match status" value="1"/>
</dbReference>
<dbReference type="EMBL" id="WBUI01000012">
    <property type="protein sequence ID" value="KAB2931764.1"/>
    <property type="molecule type" value="Genomic_DNA"/>
</dbReference>
<evidence type="ECO:0000313" key="1">
    <source>
        <dbReference type="EMBL" id="KAB2931764.1"/>
    </source>
</evidence>
<dbReference type="AlphaFoldDB" id="A0A833M132"/>
<dbReference type="InterPro" id="IPR042242">
    <property type="entry name" value="RecO_C"/>
</dbReference>
<dbReference type="PANTHER" id="PTHR33991:SF1">
    <property type="entry name" value="DNA REPAIR PROTEIN RECO"/>
    <property type="match status" value="1"/>
</dbReference>
<evidence type="ECO:0000313" key="2">
    <source>
        <dbReference type="Proteomes" id="UP000460298"/>
    </source>
</evidence>
<comment type="caution">
    <text evidence="1">The sequence shown here is derived from an EMBL/GenBank/DDBJ whole genome shotgun (WGS) entry which is preliminary data.</text>
</comment>
<proteinExistence type="predicted"/>
<reference evidence="1 2" key="1">
    <citation type="submission" date="2019-10" db="EMBL/GenBank/DDBJ databases">
        <title>Extracellular Electron Transfer in a Candidatus Methanoperedens spp. Enrichment Culture.</title>
        <authorList>
            <person name="Berger S."/>
            <person name="Rangel Shaw D."/>
            <person name="Berben T."/>
            <person name="In 'T Zandt M."/>
            <person name="Frank J."/>
            <person name="Reimann J."/>
            <person name="Jetten M.S.M."/>
            <person name="Welte C.U."/>
        </authorList>
    </citation>
    <scope>NUCLEOTIDE SEQUENCE [LARGE SCALE GENOMIC DNA]</scope>
    <source>
        <strain evidence="1">SB12</strain>
    </source>
</reference>
<dbReference type="GO" id="GO:0006310">
    <property type="term" value="P:DNA recombination"/>
    <property type="evidence" value="ECO:0007669"/>
    <property type="project" value="InterPro"/>
</dbReference>
<dbReference type="Pfam" id="PF02565">
    <property type="entry name" value="RecO_C"/>
    <property type="match status" value="1"/>
</dbReference>
<dbReference type="GO" id="GO:0043590">
    <property type="term" value="C:bacterial nucleoid"/>
    <property type="evidence" value="ECO:0007669"/>
    <property type="project" value="TreeGrafter"/>
</dbReference>
<dbReference type="GO" id="GO:0006302">
    <property type="term" value="P:double-strand break repair"/>
    <property type="evidence" value="ECO:0007669"/>
    <property type="project" value="TreeGrafter"/>
</dbReference>
<gene>
    <name evidence="1" type="primary">recO</name>
    <name evidence="1" type="ORF">F9K24_12590</name>
</gene>
<dbReference type="NCBIfam" id="TIGR00613">
    <property type="entry name" value="reco"/>
    <property type="match status" value="1"/>
</dbReference>
<accession>A0A833M132</accession>
<organism evidence="1 2">
    <name type="scientific">Leptonema illini</name>
    <dbReference type="NCBI Taxonomy" id="183"/>
    <lineage>
        <taxon>Bacteria</taxon>
        <taxon>Pseudomonadati</taxon>
        <taxon>Spirochaetota</taxon>
        <taxon>Spirochaetia</taxon>
        <taxon>Leptospirales</taxon>
        <taxon>Leptospiraceae</taxon>
        <taxon>Leptonema</taxon>
    </lineage>
</organism>
<dbReference type="InterPro" id="IPR003717">
    <property type="entry name" value="RecO"/>
</dbReference>